<dbReference type="GO" id="GO:0005851">
    <property type="term" value="C:eukaryotic translation initiation factor 2B complex"/>
    <property type="evidence" value="ECO:0007669"/>
    <property type="project" value="TreeGrafter"/>
</dbReference>
<gene>
    <name evidence="13" type="ORF">pdam_00022578</name>
</gene>
<dbReference type="OrthoDB" id="5983856at2759"/>
<evidence type="ECO:0000256" key="10">
    <source>
        <dbReference type="RuleBase" id="RU003814"/>
    </source>
</evidence>
<evidence type="ECO:0000256" key="9">
    <source>
        <dbReference type="ARBA" id="ARBA00046432"/>
    </source>
</evidence>
<evidence type="ECO:0000313" key="13">
    <source>
        <dbReference type="EMBL" id="RMX41592.1"/>
    </source>
</evidence>
<dbReference type="STRING" id="46731.A0A3M6TJJ3"/>
<keyword evidence="12" id="KW-1133">Transmembrane helix</keyword>
<feature type="transmembrane region" description="Helical" evidence="12">
    <location>
        <begin position="134"/>
        <end position="156"/>
    </location>
</feature>
<protein>
    <recommendedName>
        <fullName evidence="7">Translation initiation factor eIF2B subunit alpha</fullName>
    </recommendedName>
    <alternativeName>
        <fullName evidence="8">eIF2B GDP-GTP exchange factor subunit alpha</fullName>
    </alternativeName>
</protein>
<keyword evidence="5" id="KW-0648">Protein biosynthesis</keyword>
<dbReference type="GO" id="GO:0005085">
    <property type="term" value="F:guanyl-nucleotide exchange factor activity"/>
    <property type="evidence" value="ECO:0007669"/>
    <property type="project" value="TreeGrafter"/>
</dbReference>
<evidence type="ECO:0000256" key="5">
    <source>
        <dbReference type="ARBA" id="ARBA00022917"/>
    </source>
</evidence>
<feature type="compositionally biased region" description="Acidic residues" evidence="11">
    <location>
        <begin position="277"/>
        <end position="287"/>
    </location>
</feature>
<keyword evidence="14" id="KW-1185">Reference proteome</keyword>
<evidence type="ECO:0000256" key="3">
    <source>
        <dbReference type="ARBA" id="ARBA00022490"/>
    </source>
</evidence>
<dbReference type="Gene3D" id="3.40.50.10470">
    <property type="entry name" value="Translation initiation factor eif-2b, domain 2"/>
    <property type="match status" value="1"/>
</dbReference>
<feature type="transmembrane region" description="Helical" evidence="12">
    <location>
        <begin position="168"/>
        <end position="189"/>
    </location>
</feature>
<evidence type="ECO:0000256" key="7">
    <source>
        <dbReference type="ARBA" id="ARBA00044208"/>
    </source>
</evidence>
<accession>A0A3M6TJJ3</accession>
<comment type="caution">
    <text evidence="13">The sequence shown here is derived from an EMBL/GenBank/DDBJ whole genome shotgun (WGS) entry which is preliminary data.</text>
</comment>
<reference evidence="13 14" key="1">
    <citation type="journal article" date="2018" name="Sci. Rep.">
        <title>Comparative analysis of the Pocillopora damicornis genome highlights role of immune system in coral evolution.</title>
        <authorList>
            <person name="Cunning R."/>
            <person name="Bay R.A."/>
            <person name="Gillette P."/>
            <person name="Baker A.C."/>
            <person name="Traylor-Knowles N."/>
        </authorList>
    </citation>
    <scope>NUCLEOTIDE SEQUENCE [LARGE SCALE GENOMIC DNA]</scope>
    <source>
        <strain evidence="13">RSMAS</strain>
        <tissue evidence="13">Whole animal</tissue>
    </source>
</reference>
<comment type="subunit">
    <text evidence="9">Component of the translation initiation factor 2B (eIF2B) complex which is a heterodecamer of two sets of five different subunits: alpha, beta, gamma, delta and epsilon. Subunits alpha, beta and delta comprise a regulatory subcomplex and subunits epsilon and gamma comprise a catalytic subcomplex. Within the complex, the hexameric regulatory complex resides at the center, with the two heterodimeric catalytic subcomplexes bound on opposite sides.</text>
</comment>
<comment type="function">
    <text evidence="6">Acts as a component of the translation initiation factor 2B (eIF2B) complex, which catalyzes the exchange of GDP for GTP on eukaryotic initiation factor 2 (eIF2) gamma subunit. Its guanine nucleotide exchange factor activity is repressed when bound to eIF2 complex phosphorylated on the alpha subunit, thereby limiting the amount of methionyl-initiator methionine tRNA available to the ribosome and consequently global translation is repressed.</text>
</comment>
<evidence type="ECO:0000313" key="14">
    <source>
        <dbReference type="Proteomes" id="UP000275408"/>
    </source>
</evidence>
<dbReference type="GO" id="GO:0005829">
    <property type="term" value="C:cytosol"/>
    <property type="evidence" value="ECO:0007669"/>
    <property type="project" value="UniProtKB-SubCell"/>
</dbReference>
<dbReference type="InterPro" id="IPR042528">
    <property type="entry name" value="elF-2B_alpha_N"/>
</dbReference>
<keyword evidence="12" id="KW-0812">Transmembrane</keyword>
<evidence type="ECO:0000256" key="6">
    <source>
        <dbReference type="ARBA" id="ARBA00043898"/>
    </source>
</evidence>
<feature type="transmembrane region" description="Helical" evidence="12">
    <location>
        <begin position="195"/>
        <end position="219"/>
    </location>
</feature>
<evidence type="ECO:0000256" key="4">
    <source>
        <dbReference type="ARBA" id="ARBA00022540"/>
    </source>
</evidence>
<dbReference type="Gene3D" id="1.20.120.1070">
    <property type="entry name" value="Translation initiation factor eIF-2B, N-terminal domain"/>
    <property type="match status" value="1"/>
</dbReference>
<dbReference type="EMBL" id="RCHS01003472">
    <property type="protein sequence ID" value="RMX41592.1"/>
    <property type="molecule type" value="Genomic_DNA"/>
</dbReference>
<dbReference type="SUPFAM" id="SSF103473">
    <property type="entry name" value="MFS general substrate transporter"/>
    <property type="match status" value="1"/>
</dbReference>
<dbReference type="SUPFAM" id="SSF100950">
    <property type="entry name" value="NagB/RpiA/CoA transferase-like"/>
    <property type="match status" value="1"/>
</dbReference>
<comment type="subcellular location">
    <subcellularLocation>
        <location evidence="1">Cytoplasm</location>
        <location evidence="1">Cytosol</location>
    </subcellularLocation>
</comment>
<dbReference type="InterPro" id="IPR000649">
    <property type="entry name" value="IF-2B-related"/>
</dbReference>
<sequence length="294" mass="32493">MDNEEAVAFFKKCMVDDPGMSTAVAAIQTLLEVMNQNSGQLYLKRAASARNRIAKLCDAFIKDGATILTHSRSRVVLEILKVATEQKKRFNVYVTESAPDKSGFGRRVPFCVFMIIGGVACLLVLIVPKDEERFIRILAFIGRGFVTMSFSILYLYSSELYPTSIRNLAVGTCSTIARLGFILASYIVMLSQLPGLSVIFPMVVFGALALTAGLVILWLPETLNSNMCQTLDETNRQNEYYGFIWMERRVNIPFSFSRSPGAAHVRVVSNEGVQVGEDSDGDDDDTVDNAPLIT</sequence>
<evidence type="ECO:0000256" key="12">
    <source>
        <dbReference type="SAM" id="Phobius"/>
    </source>
</evidence>
<evidence type="ECO:0000256" key="11">
    <source>
        <dbReference type="SAM" id="MobiDB-lite"/>
    </source>
</evidence>
<organism evidence="13 14">
    <name type="scientific">Pocillopora damicornis</name>
    <name type="common">Cauliflower coral</name>
    <name type="synonym">Millepora damicornis</name>
    <dbReference type="NCBI Taxonomy" id="46731"/>
    <lineage>
        <taxon>Eukaryota</taxon>
        <taxon>Metazoa</taxon>
        <taxon>Cnidaria</taxon>
        <taxon>Anthozoa</taxon>
        <taxon>Hexacorallia</taxon>
        <taxon>Scleractinia</taxon>
        <taxon>Astrocoeniina</taxon>
        <taxon>Pocilloporidae</taxon>
        <taxon>Pocillopora</taxon>
    </lineage>
</organism>
<dbReference type="InterPro" id="IPR037171">
    <property type="entry name" value="NagB/RpiA_transferase-like"/>
</dbReference>
<dbReference type="Gene3D" id="1.20.1250.20">
    <property type="entry name" value="MFS general substrate transporter like domains"/>
    <property type="match status" value="1"/>
</dbReference>
<feature type="region of interest" description="Disordered" evidence="11">
    <location>
        <begin position="274"/>
        <end position="294"/>
    </location>
</feature>
<comment type="similarity">
    <text evidence="2 10">Belongs to the eIF-2B alpha/beta/delta subunits family.</text>
</comment>
<dbReference type="InterPro" id="IPR036259">
    <property type="entry name" value="MFS_trans_sf"/>
</dbReference>
<dbReference type="GO" id="GO:0003743">
    <property type="term" value="F:translation initiation factor activity"/>
    <property type="evidence" value="ECO:0007669"/>
    <property type="project" value="UniProtKB-KW"/>
</dbReference>
<dbReference type="Pfam" id="PF01008">
    <property type="entry name" value="IF-2B"/>
    <property type="match status" value="1"/>
</dbReference>
<evidence type="ECO:0000256" key="2">
    <source>
        <dbReference type="ARBA" id="ARBA00007251"/>
    </source>
</evidence>
<keyword evidence="12" id="KW-0472">Membrane</keyword>
<dbReference type="PANTHER" id="PTHR45860:SF1">
    <property type="entry name" value="TRANSLATION INITIATION FACTOR EIF-2B SUBUNIT ALPHA"/>
    <property type="match status" value="1"/>
</dbReference>
<evidence type="ECO:0000256" key="8">
    <source>
        <dbReference type="ARBA" id="ARBA00044236"/>
    </source>
</evidence>
<feature type="transmembrane region" description="Helical" evidence="12">
    <location>
        <begin position="108"/>
        <end position="128"/>
    </location>
</feature>
<proteinExistence type="inferred from homology"/>
<name>A0A3M6TJJ3_POCDA</name>
<dbReference type="InterPro" id="IPR051501">
    <property type="entry name" value="eIF2B_alpha/beta/delta"/>
</dbReference>
<dbReference type="PANTHER" id="PTHR45860">
    <property type="entry name" value="TRANSLATION INITIATION FACTOR EIF-2B SUBUNIT ALPHA"/>
    <property type="match status" value="1"/>
</dbReference>
<dbReference type="InterPro" id="IPR042529">
    <property type="entry name" value="IF_2B-like_C"/>
</dbReference>
<dbReference type="AlphaFoldDB" id="A0A3M6TJJ3"/>
<keyword evidence="3" id="KW-0963">Cytoplasm</keyword>
<keyword evidence="4" id="KW-0396">Initiation factor</keyword>
<dbReference type="Proteomes" id="UP000275408">
    <property type="component" value="Unassembled WGS sequence"/>
</dbReference>
<evidence type="ECO:0000256" key="1">
    <source>
        <dbReference type="ARBA" id="ARBA00004514"/>
    </source>
</evidence>